<proteinExistence type="predicted"/>
<feature type="compositionally biased region" description="Basic and acidic residues" evidence="1">
    <location>
        <begin position="31"/>
        <end position="59"/>
    </location>
</feature>
<dbReference type="Proteomes" id="UP000675121">
    <property type="component" value="Unassembled WGS sequence"/>
</dbReference>
<reference evidence="2" key="1">
    <citation type="submission" date="2021-02" db="EMBL/GenBank/DDBJ databases">
        <authorList>
            <person name="Vanwijnsberghe S."/>
        </authorList>
    </citation>
    <scope>NUCLEOTIDE SEQUENCE</scope>
    <source>
        <strain evidence="2">R-70211</strain>
    </source>
</reference>
<accession>A0A9N8N0Y2</accession>
<evidence type="ECO:0000313" key="3">
    <source>
        <dbReference type="Proteomes" id="UP000675121"/>
    </source>
</evidence>
<evidence type="ECO:0000256" key="1">
    <source>
        <dbReference type="SAM" id="MobiDB-lite"/>
    </source>
</evidence>
<protein>
    <submittedName>
        <fullName evidence="2">Uncharacterized protein</fullName>
    </submittedName>
</protein>
<evidence type="ECO:0000313" key="2">
    <source>
        <dbReference type="EMBL" id="CAE6934438.1"/>
    </source>
</evidence>
<feature type="region of interest" description="Disordered" evidence="1">
    <location>
        <begin position="1"/>
        <end position="59"/>
    </location>
</feature>
<name>A0A9N8N0Y2_9BURK</name>
<dbReference type="RefSeq" id="WP_201139349.1">
    <property type="nucleotide sequence ID" value="NZ_CAJNAS010000016.1"/>
</dbReference>
<keyword evidence="3" id="KW-1185">Reference proteome</keyword>
<dbReference type="EMBL" id="CAJNAS010000016">
    <property type="protein sequence ID" value="CAE6934438.1"/>
    <property type="molecule type" value="Genomic_DNA"/>
</dbReference>
<feature type="compositionally biased region" description="Basic and acidic residues" evidence="1">
    <location>
        <begin position="10"/>
        <end position="20"/>
    </location>
</feature>
<dbReference type="AlphaFoldDB" id="A0A9N8N0Y2"/>
<sequence>MARNPPVGDNARRGAVRDRSQVFNPHNQNWTKRDSDTGRFMDQKKDGEPFKGVRRERGK</sequence>
<feature type="compositionally biased region" description="Polar residues" evidence="1">
    <location>
        <begin position="21"/>
        <end position="30"/>
    </location>
</feature>
<organism evidence="2 3">
    <name type="scientific">Paraburkholderia domus</name>
    <dbReference type="NCBI Taxonomy" id="2793075"/>
    <lineage>
        <taxon>Bacteria</taxon>
        <taxon>Pseudomonadati</taxon>
        <taxon>Pseudomonadota</taxon>
        <taxon>Betaproteobacteria</taxon>
        <taxon>Burkholderiales</taxon>
        <taxon>Burkholderiaceae</taxon>
        <taxon>Paraburkholderia</taxon>
    </lineage>
</organism>
<comment type="caution">
    <text evidence="2">The sequence shown here is derived from an EMBL/GenBank/DDBJ whole genome shotgun (WGS) entry which is preliminary data.</text>
</comment>
<gene>
    <name evidence="2" type="ORF">R70211_05305</name>
</gene>